<dbReference type="Pfam" id="PF03160">
    <property type="entry name" value="Calx-beta"/>
    <property type="match status" value="10"/>
</dbReference>
<evidence type="ECO:0000256" key="7">
    <source>
        <dbReference type="SAM" id="Phobius"/>
    </source>
</evidence>
<keyword evidence="3" id="KW-0677">Repeat</keyword>
<evidence type="ECO:0000256" key="5">
    <source>
        <dbReference type="ARBA" id="ARBA00023157"/>
    </source>
</evidence>
<feature type="disulfide bond" evidence="6">
    <location>
        <begin position="1413"/>
        <end position="1422"/>
    </location>
</feature>
<evidence type="ECO:0000259" key="9">
    <source>
        <dbReference type="PROSITE" id="PS50026"/>
    </source>
</evidence>
<feature type="domain" description="EGF-like" evidence="9">
    <location>
        <begin position="147"/>
        <end position="183"/>
    </location>
</feature>
<keyword evidence="7" id="KW-0472">Membrane</keyword>
<feature type="disulfide bond" evidence="6">
    <location>
        <begin position="638"/>
        <end position="647"/>
    </location>
</feature>
<evidence type="ECO:0000256" key="1">
    <source>
        <dbReference type="ARBA" id="ARBA00022536"/>
    </source>
</evidence>
<feature type="signal peptide" evidence="8">
    <location>
        <begin position="1"/>
        <end position="26"/>
    </location>
</feature>
<feature type="domain" description="HYR" evidence="10">
    <location>
        <begin position="1862"/>
        <end position="1945"/>
    </location>
</feature>
<keyword evidence="5 6" id="KW-1015">Disulfide bond</keyword>
<dbReference type="SUPFAM" id="SSF141072">
    <property type="entry name" value="CalX-like"/>
    <property type="match status" value="10"/>
</dbReference>
<feature type="disulfide bond" evidence="6">
    <location>
        <begin position="2363"/>
        <end position="2380"/>
    </location>
</feature>
<dbReference type="InterPro" id="IPR000082">
    <property type="entry name" value="SEA_dom"/>
</dbReference>
<dbReference type="InterPro" id="IPR003410">
    <property type="entry name" value="HYR_dom"/>
</dbReference>
<protein>
    <recommendedName>
        <fullName evidence="13">Hyalin</fullName>
    </recommendedName>
</protein>
<accession>A0A914BI76</accession>
<feature type="domain" description="HYR" evidence="10">
    <location>
        <begin position="1701"/>
        <end position="1783"/>
    </location>
</feature>
<evidence type="ECO:0000256" key="3">
    <source>
        <dbReference type="ARBA" id="ARBA00022737"/>
    </source>
</evidence>
<dbReference type="Pfam" id="PF12661">
    <property type="entry name" value="hEGF"/>
    <property type="match status" value="1"/>
</dbReference>
<evidence type="ECO:0000256" key="8">
    <source>
        <dbReference type="SAM" id="SignalP"/>
    </source>
</evidence>
<dbReference type="Proteomes" id="UP000887568">
    <property type="component" value="Unplaced"/>
</dbReference>
<dbReference type="PROSITE" id="PS01186">
    <property type="entry name" value="EGF_2"/>
    <property type="match status" value="11"/>
</dbReference>
<feature type="domain" description="HYR" evidence="10">
    <location>
        <begin position="2030"/>
        <end position="2109"/>
    </location>
</feature>
<dbReference type="PROSITE" id="PS00022">
    <property type="entry name" value="EGF_1"/>
    <property type="match status" value="10"/>
</dbReference>
<feature type="disulfide bond" evidence="6">
    <location>
        <begin position="1258"/>
        <end position="1267"/>
    </location>
</feature>
<dbReference type="PANTHER" id="PTHR24273">
    <property type="entry name" value="FI04643P-RELATED"/>
    <property type="match status" value="1"/>
</dbReference>
<dbReference type="InterPro" id="IPR003644">
    <property type="entry name" value="Calx_beta"/>
</dbReference>
<feature type="domain" description="EGF-like" evidence="9">
    <location>
        <begin position="922"/>
        <end position="958"/>
    </location>
</feature>
<evidence type="ECO:0000256" key="2">
    <source>
        <dbReference type="ARBA" id="ARBA00022729"/>
    </source>
</evidence>
<dbReference type="SMART" id="SM00179">
    <property type="entry name" value="EGF_CA"/>
    <property type="match status" value="11"/>
</dbReference>
<dbReference type="Gene3D" id="2.60.40.2030">
    <property type="match status" value="10"/>
</dbReference>
<feature type="domain" description="EGF-like" evidence="9">
    <location>
        <begin position="302"/>
        <end position="338"/>
    </location>
</feature>
<feature type="domain" description="HYR" evidence="10">
    <location>
        <begin position="1536"/>
        <end position="1621"/>
    </location>
</feature>
<feature type="domain" description="EGF-like" evidence="9">
    <location>
        <begin position="612"/>
        <end position="648"/>
    </location>
</feature>
<feature type="transmembrane region" description="Helical" evidence="7">
    <location>
        <begin position="2402"/>
        <end position="2427"/>
    </location>
</feature>
<feature type="domain" description="EGF-like" evidence="9">
    <location>
        <begin position="457"/>
        <end position="493"/>
    </location>
</feature>
<keyword evidence="7" id="KW-1133">Transmembrane helix</keyword>
<feature type="domain" description="EGF-like" evidence="9">
    <location>
        <begin position="2194"/>
        <end position="2239"/>
    </location>
</feature>
<dbReference type="GeneID" id="119743234"/>
<dbReference type="EnsemblMetazoa" id="XM_038219633.1">
    <property type="protein sequence ID" value="XP_038075561.1"/>
    <property type="gene ID" value="LOC119743234"/>
</dbReference>
<dbReference type="GO" id="GO:0016020">
    <property type="term" value="C:membrane"/>
    <property type="evidence" value="ECO:0007669"/>
    <property type="project" value="InterPro"/>
</dbReference>
<dbReference type="SMART" id="SM00200">
    <property type="entry name" value="SEA"/>
    <property type="match status" value="1"/>
</dbReference>
<sequence length="2503" mass="264102">MGPPTRAAKMLLVIMTFLGLIQRGRGIAPASDMYSFQMGPRSGTEDGGPIEIVVTRTGMHVDANSTVAVASSDGTATAGADYLVVMETLEFQLTRNQVSVTVTIIDDGAAEDTECFTLTLSNPDPTGTLGSATEICIVDNEDPCTCPGGCPAVPCSNGGTCMDAGHGMNNCTCPSGWKGATCDEEAATYNFEQASYSTNEGDGPIDITIIRTGASALESTLVDVVTSDGTAVAGMDYIPQTTTLNFIDTNITVFTVTIIDDDSAQDTHCFTLSLMNPDPSDGQVGADTEICIIDDEDPCACTGNCPLVPCSNGGMCMDAGRGMYNCTCAFGWKGSTCADEATVYNFEQASYSTNEGDGPIDITIIRTGASALESTLVDVVTSDGTAVAGMDYSSQTATLNFTDTNITVFTVTIIDDDSAQDTHCFTLSLMNPDPSDGQVGADTEICIIDDEDPCACSGNCPLVPCSNGGMCMDAGRGMYNCTCAFGWKGATCADEATVYNFEQASYSTNEGDGPIDITIIRTGASALESTLVDVVTSDGTAVAGMDYIPQTTTLNFIDTNITVFTVTIIDDDSAQDTHCFTLSLMNPDPSDGQVGADTEICIIDDEDPCACTGNCPLVPCSNGGMCMDAGRGMYNCTCAFGWKGSTCADEATVYNFEQASYSTNEGDGPIDITIIRTGASALESTLVDVVTSDGTAVAGMDYSSQTATLNFTDTNITVFTVTIIDDDSAQDTHCFTLSLMNPDPSDGQVGADTEICIIDDEDPCACSGNCPLVPCSNGGMCMDAGRGMYNCTCAFGWKGATCADEATVYNFEQASYSTNEGDGPIDITIIRTGASALESTLVDVVTSDGTAVAGMDYSSQTATLNFTDTNITVFTVTIIDDDSAQDTHCFTLSLMNPDPSDGQVGADTEICIIDDEDPCACTGNCPLVPCSNGGMCMDAGRGMYNCTCVFGWKGSTCADEATVYNFEQASYSTNEGDGPIDITIIRTGASALESTLVDVVTSDGTAVAGMDYSSQTATLNFTDTNITVFTVTIIDDDSAQDTHCFTLSLMNPDPSDGQVGADTEICIIDDEDPCACTGNCPLVPCSNGGMCMDAGRGMYNCTCAFGWKGSTCADEATVYNFEQASYSTNEGDGPIDITIIRTGASALESTLVDVVTSDGTAVAGTDYSSQTATLNFTDTNITVFTVTIIDDDSAQDTHCFTLSLMNPDPSDGQVGADTEICIIDDEDPCACSGNCPLVPCSNGGMCMDVGHGMYNCTCAFGWKGATCADEATVYNFEQASYSTNEGDGPIDITIIRTGASALESTLVDVVTTDGTAVAGTDYLSQTATLNFTDTNITVITVTIIDDDNAQDMHCFTLSLMNPDPSDGQVGADTEICIIDDEDPCACAGNCPLVPCSNGGMCMDAGRGMYNCTCAFGWKGATCADEATVYNFEQASYSTNEGDGPIDITIIRTGASALESTLVDVVTSDGTAVAGMDYLSQTATLNFTDTNITVFTVTIIDDDYAQDTHCFTLSLMNPDPSDGQVGADTEICIIDDEDVVKPVFDPCPPVLQASYPTDLNFPTAVVSWTPPNVTDNSGGPVTVDASHMPGEAFNIGVTRIMMNATDESGNMESCVFNVTVVDDQQPNVTCPTGFTLYTDPQSNVSTGGWSLPNDAFDNSGVFTATSSLDPTEPLGVSNHHVSYTVVDAAGNDINCGFYITVLDNEDPFFEPCPTSVTVQTDPQQNTANVSWPPVIPMDNVAVQEYNSNYQPGHLFPIGDTDVEYNVTDTSGNTGSCFFVVTVEDMEPPAITCPSAAIVTDTDPQRSVANVTYVTTAADNSGEWTVSCTPASATNFQVGVQNVMCIATDPSDNTETCSFAVLVSDNEDPVFDTCPSDITLNEPLESFVNFTIMVNWTRPGVTDNVGVVRLDETHEPGSVFGIGSHLVTYTAYDAADNMATCQFNVIVNDVQPPVITGCPVNLPRFPTDPTRDTARAFWDEPQASDNSGSVTRTSNYDVGDAFPVGDTVVVYTAEDGSGNTVNCSFVVQVYDNEPPAFTGCPFQGVTSDTGLQSDRGVASWSEPQGTDNVAVANVQSDYRPGDSFPLGATVVTYTVTDTAGLVAECAFTITISDGENPSLTNCPASFTLTVELATDTAVADWIPPTALDNSGTVTLSTTFEPGQSLLPGEYSVTYTATDPAGRTATCPVFTITVEPNHNECSLPEVMGECSSRGLTCVNQLEGYTCDCPTGFFKAGNSDTCLQGRMFRFTFVIVEISNSPAVFTNDLTDPTSVAFLSHQRRLENLFSIAFGNLSEFGRIIVLYFFSGSIGVEALISVNGNSTANQTDVENSIDAAISADDLFLNSEYKVTPSATTFLEEVCLDGFCDNGGTCQPNASSYLSSCVCPAGFSGDRCETVNDTSLSSAAIVAIIASILGLLFIVIPTGMLVFLTMTKRARLAWWNRQQSATTRPSERRKAMYESPHPRIYLNKGFRPSLSEFTIPYMARSGEADIPLRQMMSRDESIYY</sequence>
<dbReference type="GO" id="GO:0005509">
    <property type="term" value="F:calcium ion binding"/>
    <property type="evidence" value="ECO:0007669"/>
    <property type="project" value="InterPro"/>
</dbReference>
<feature type="disulfide bond" evidence="6">
    <location>
        <begin position="173"/>
        <end position="182"/>
    </location>
</feature>
<feature type="domain" description="HYR" evidence="10">
    <location>
        <begin position="1946"/>
        <end position="2029"/>
    </location>
</feature>
<evidence type="ECO:0000313" key="11">
    <source>
        <dbReference type="EnsemblMetazoa" id="XP_038075561.1"/>
    </source>
</evidence>
<comment type="caution">
    <text evidence="6">Lacks conserved residue(s) required for the propagation of feature annotation.</text>
</comment>
<keyword evidence="2 8" id="KW-0732">Signal</keyword>
<dbReference type="GO" id="GO:0007154">
    <property type="term" value="P:cell communication"/>
    <property type="evidence" value="ECO:0007669"/>
    <property type="project" value="InterPro"/>
</dbReference>
<dbReference type="InterPro" id="IPR001881">
    <property type="entry name" value="EGF-like_Ca-bd_dom"/>
</dbReference>
<dbReference type="SUPFAM" id="SSF57196">
    <property type="entry name" value="EGF/Laminin"/>
    <property type="match status" value="10"/>
</dbReference>
<reference evidence="11" key="1">
    <citation type="submission" date="2022-11" db="UniProtKB">
        <authorList>
            <consortium name="EnsemblMetazoa"/>
        </authorList>
    </citation>
    <scope>IDENTIFICATION</scope>
</reference>
<dbReference type="SMART" id="SM00237">
    <property type="entry name" value="Calx_beta"/>
    <property type="match status" value="10"/>
</dbReference>
<dbReference type="InterPro" id="IPR000152">
    <property type="entry name" value="EGF-type_Asp/Asn_hydroxyl_site"/>
</dbReference>
<dbReference type="InterPro" id="IPR013032">
    <property type="entry name" value="EGF-like_CS"/>
</dbReference>
<dbReference type="Gene3D" id="2.10.25.10">
    <property type="entry name" value="Laminin"/>
    <property type="match status" value="11"/>
</dbReference>
<dbReference type="Pfam" id="PF00008">
    <property type="entry name" value="EGF"/>
    <property type="match status" value="9"/>
</dbReference>
<dbReference type="PROSITE" id="PS50026">
    <property type="entry name" value="EGF_3"/>
    <property type="match status" value="11"/>
</dbReference>
<dbReference type="SMART" id="SM00181">
    <property type="entry name" value="EGF"/>
    <property type="match status" value="11"/>
</dbReference>
<keyword evidence="12" id="KW-1185">Reference proteome</keyword>
<evidence type="ECO:0008006" key="13">
    <source>
        <dbReference type="Google" id="ProtNLM"/>
    </source>
</evidence>
<keyword evidence="1 6" id="KW-0245">EGF-like domain</keyword>
<feature type="domain" description="EGF-like" evidence="9">
    <location>
        <begin position="1232"/>
        <end position="1268"/>
    </location>
</feature>
<dbReference type="OrthoDB" id="10045365at2759"/>
<dbReference type="InterPro" id="IPR038081">
    <property type="entry name" value="CalX-like_sf"/>
</dbReference>
<feature type="domain" description="EGF-like" evidence="9">
    <location>
        <begin position="2354"/>
        <end position="2392"/>
    </location>
</feature>
<evidence type="ECO:0000256" key="6">
    <source>
        <dbReference type="PROSITE-ProRule" id="PRU00076"/>
    </source>
</evidence>
<organism evidence="11 12">
    <name type="scientific">Patiria miniata</name>
    <name type="common">Bat star</name>
    <name type="synonym">Asterina miniata</name>
    <dbReference type="NCBI Taxonomy" id="46514"/>
    <lineage>
        <taxon>Eukaryota</taxon>
        <taxon>Metazoa</taxon>
        <taxon>Echinodermata</taxon>
        <taxon>Eleutherozoa</taxon>
        <taxon>Asterozoa</taxon>
        <taxon>Asteroidea</taxon>
        <taxon>Valvatacea</taxon>
        <taxon>Valvatida</taxon>
        <taxon>Asterinidae</taxon>
        <taxon>Patiria</taxon>
    </lineage>
</organism>
<evidence type="ECO:0000256" key="4">
    <source>
        <dbReference type="ARBA" id="ARBA00022837"/>
    </source>
</evidence>
<feature type="disulfide bond" evidence="6">
    <location>
        <begin position="1103"/>
        <end position="1112"/>
    </location>
</feature>
<feature type="disulfide bond" evidence="6">
    <location>
        <begin position="793"/>
        <end position="802"/>
    </location>
</feature>
<dbReference type="PROSITE" id="PS00010">
    <property type="entry name" value="ASX_HYDROXYL"/>
    <property type="match status" value="1"/>
</dbReference>
<keyword evidence="4" id="KW-0106">Calcium</keyword>
<feature type="domain" description="EGF-like" evidence="9">
    <location>
        <begin position="767"/>
        <end position="803"/>
    </location>
</feature>
<name>A0A914BI76_PATMI</name>
<dbReference type="Pfam" id="PF02494">
    <property type="entry name" value="HYR"/>
    <property type="match status" value="8"/>
</dbReference>
<dbReference type="PROSITE" id="PS50825">
    <property type="entry name" value="HYR"/>
    <property type="match status" value="6"/>
</dbReference>
<keyword evidence="7" id="KW-0812">Transmembrane</keyword>
<feature type="domain" description="EGF-like" evidence="9">
    <location>
        <begin position="1387"/>
        <end position="1423"/>
    </location>
</feature>
<dbReference type="CDD" id="cd00054">
    <property type="entry name" value="EGF_CA"/>
    <property type="match status" value="1"/>
</dbReference>
<feature type="domain" description="HYR" evidence="10">
    <location>
        <begin position="2110"/>
        <end position="2193"/>
    </location>
</feature>
<evidence type="ECO:0000259" key="10">
    <source>
        <dbReference type="PROSITE" id="PS50825"/>
    </source>
</evidence>
<proteinExistence type="predicted"/>
<dbReference type="InterPro" id="IPR000742">
    <property type="entry name" value="EGF"/>
</dbReference>
<dbReference type="PANTHER" id="PTHR24273:SF32">
    <property type="entry name" value="HYALIN"/>
    <property type="match status" value="1"/>
</dbReference>
<evidence type="ECO:0000313" key="12">
    <source>
        <dbReference type="Proteomes" id="UP000887568"/>
    </source>
</evidence>
<feature type="domain" description="EGF-like" evidence="9">
    <location>
        <begin position="1077"/>
        <end position="1113"/>
    </location>
</feature>
<feature type="disulfide bond" evidence="6">
    <location>
        <begin position="483"/>
        <end position="492"/>
    </location>
</feature>
<feature type="disulfide bond" evidence="6">
    <location>
        <begin position="328"/>
        <end position="337"/>
    </location>
</feature>
<dbReference type="RefSeq" id="XP_038075561.1">
    <property type="nucleotide sequence ID" value="XM_038219633.1"/>
</dbReference>
<feature type="chain" id="PRO_5037571074" description="Hyalin" evidence="8">
    <location>
        <begin position="27"/>
        <end position="2503"/>
    </location>
</feature>
<feature type="disulfide bond" evidence="6">
    <location>
        <begin position="2382"/>
        <end position="2391"/>
    </location>
</feature>
<feature type="disulfide bond" evidence="6">
    <location>
        <begin position="948"/>
        <end position="957"/>
    </location>
</feature>